<accession>A0A418M8F8</accession>
<dbReference type="EMBL" id="QXED01000004">
    <property type="protein sequence ID" value="RIV22381.1"/>
    <property type="molecule type" value="Genomic_DNA"/>
</dbReference>
<proteinExistence type="predicted"/>
<protein>
    <recommendedName>
        <fullName evidence="3">Glycosyl transferase</fullName>
    </recommendedName>
</protein>
<evidence type="ECO:0008006" key="3">
    <source>
        <dbReference type="Google" id="ProtNLM"/>
    </source>
</evidence>
<dbReference type="OrthoDB" id="186344at2"/>
<dbReference type="AlphaFoldDB" id="A0A418M8F8"/>
<gene>
    <name evidence="1" type="ORF">DYU11_15290</name>
</gene>
<name>A0A418M8F8_9BACT</name>
<dbReference type="InterPro" id="IPR029044">
    <property type="entry name" value="Nucleotide-diphossugar_trans"/>
</dbReference>
<evidence type="ECO:0000313" key="2">
    <source>
        <dbReference type="Proteomes" id="UP000283523"/>
    </source>
</evidence>
<comment type="caution">
    <text evidence="1">The sequence shown here is derived from an EMBL/GenBank/DDBJ whole genome shotgun (WGS) entry which is preliminary data.</text>
</comment>
<sequence length="448" mass="51906">MRKAVFSIVAKNYLPMANALGNSVKNQHPDVPFFVIVADREDGILQFSEQRYPTIPATELGIGDTDHVLLEQMAFKYNVTEFCTALKPYAFDYFLRQGYEKVIYFDPDIYVFASLDEIFNQLNTSSMVVTPHICTLQTQYTGLVPEGMLMHVGIFNFGFCAVANSENGRRVIDWWKVRLTDQCYADKIDGLHTDQKWMDFIPSLVEDLHIERGLGYNMAIWNWHERRIEVHNGQFWVSNRIDGSGLMPLVFFHFSNFHFKEAANPEQFRPKYIQKFSDLFPVGDHYAGRLADEKMSESGSKGVYSYATFENGSEITHFHRRLFRRLLESGYSFSRPFDVNDQAGFYQMLKRNSLIEKSSGAAGKVNEETYAGFEQKLLYIQRLARVLKSLLGINRYALLCKFAQRFVRPENQTFLIDEVNGKIAFYNENRYINWQMSADPKSQPESVE</sequence>
<evidence type="ECO:0000313" key="1">
    <source>
        <dbReference type="EMBL" id="RIV22381.1"/>
    </source>
</evidence>
<keyword evidence="2" id="KW-1185">Reference proteome</keyword>
<reference evidence="1 2" key="1">
    <citation type="submission" date="2018-08" db="EMBL/GenBank/DDBJ databases">
        <title>Fibrisoma montanum sp. nov., isolated from Danxia mountain soil.</title>
        <authorList>
            <person name="Huang Y."/>
        </authorList>
    </citation>
    <scope>NUCLEOTIDE SEQUENCE [LARGE SCALE GENOMIC DNA]</scope>
    <source>
        <strain evidence="1 2">HYT19</strain>
    </source>
</reference>
<organism evidence="1 2">
    <name type="scientific">Fibrisoma montanum</name>
    <dbReference type="NCBI Taxonomy" id="2305895"/>
    <lineage>
        <taxon>Bacteria</taxon>
        <taxon>Pseudomonadati</taxon>
        <taxon>Bacteroidota</taxon>
        <taxon>Cytophagia</taxon>
        <taxon>Cytophagales</taxon>
        <taxon>Spirosomataceae</taxon>
        <taxon>Fibrisoma</taxon>
    </lineage>
</organism>
<dbReference type="Proteomes" id="UP000283523">
    <property type="component" value="Unassembled WGS sequence"/>
</dbReference>
<dbReference type="Gene3D" id="3.90.550.10">
    <property type="entry name" value="Spore Coat Polysaccharide Biosynthesis Protein SpsA, Chain A"/>
    <property type="match status" value="1"/>
</dbReference>
<dbReference type="SUPFAM" id="SSF53448">
    <property type="entry name" value="Nucleotide-diphospho-sugar transferases"/>
    <property type="match status" value="1"/>
</dbReference>
<dbReference type="RefSeq" id="WP_119668566.1">
    <property type="nucleotide sequence ID" value="NZ_QXED01000004.1"/>
</dbReference>